<dbReference type="Gene3D" id="2.80.10.50">
    <property type="match status" value="1"/>
</dbReference>
<keyword evidence="8" id="KW-1185">Reference proteome</keyword>
<feature type="chain" id="PRO_5021226754" description="Ricin B lectin domain-containing protein" evidence="5">
    <location>
        <begin position="38"/>
        <end position="1052"/>
    </location>
</feature>
<evidence type="ECO:0000256" key="2">
    <source>
        <dbReference type="ARBA" id="ARBA00022729"/>
    </source>
</evidence>
<dbReference type="PANTHER" id="PTHR47197">
    <property type="entry name" value="PROTEIN NIRF"/>
    <property type="match status" value="1"/>
</dbReference>
<dbReference type="InterPro" id="IPR048433">
    <property type="entry name" value="YNCE-like_beta-prop"/>
</dbReference>
<dbReference type="Gene3D" id="2.130.10.10">
    <property type="entry name" value="YVTN repeat-like/Quinoprotein amine dehydrogenase"/>
    <property type="match status" value="2"/>
</dbReference>
<dbReference type="Pfam" id="PF00652">
    <property type="entry name" value="Ricin_B_lectin"/>
    <property type="match status" value="1"/>
</dbReference>
<evidence type="ECO:0000256" key="4">
    <source>
        <dbReference type="ARBA" id="ARBA00023295"/>
    </source>
</evidence>
<dbReference type="Pfam" id="PF00728">
    <property type="entry name" value="Glyco_hydro_20"/>
    <property type="match status" value="1"/>
</dbReference>
<dbReference type="GO" id="GO:0004563">
    <property type="term" value="F:beta-N-acetylhexosaminidase activity"/>
    <property type="evidence" value="ECO:0007669"/>
    <property type="project" value="UniProtKB-ARBA"/>
</dbReference>
<dbReference type="SUPFAM" id="SSF51445">
    <property type="entry name" value="(Trans)glycosidases"/>
    <property type="match status" value="1"/>
</dbReference>
<dbReference type="InterPro" id="IPR015882">
    <property type="entry name" value="HEX_bac_N"/>
</dbReference>
<dbReference type="AlphaFoldDB" id="A0A505DHY1"/>
<gene>
    <name evidence="7" type="ORF">FGD71_015380</name>
</gene>
<accession>A0A505DHY1</accession>
<evidence type="ECO:0000313" key="7">
    <source>
        <dbReference type="EMBL" id="TPQ21425.1"/>
    </source>
</evidence>
<dbReference type="CDD" id="cd23448">
    <property type="entry name" value="beta-trefoil_Ricin_Cry35Ab1"/>
    <property type="match status" value="1"/>
</dbReference>
<dbReference type="RefSeq" id="WP_119101019.1">
    <property type="nucleotide sequence ID" value="NZ_QXMJ01000118.1"/>
</dbReference>
<dbReference type="SMART" id="SM00458">
    <property type="entry name" value="RICIN"/>
    <property type="match status" value="1"/>
</dbReference>
<dbReference type="InterPro" id="IPR017853">
    <property type="entry name" value="GH"/>
</dbReference>
<evidence type="ECO:0000259" key="6">
    <source>
        <dbReference type="SMART" id="SM00458"/>
    </source>
</evidence>
<dbReference type="Gene3D" id="2.60.40.10">
    <property type="entry name" value="Immunoglobulins"/>
    <property type="match status" value="1"/>
</dbReference>
<dbReference type="InterPro" id="IPR029018">
    <property type="entry name" value="Hex-like_dom2"/>
</dbReference>
<comment type="caution">
    <text evidence="7">The sequence shown here is derived from an EMBL/GenBank/DDBJ whole genome shotgun (WGS) entry which is preliminary data.</text>
</comment>
<dbReference type="PANTHER" id="PTHR47197:SF3">
    <property type="entry name" value="DIHYDRO-HEME D1 DEHYDROGENASE"/>
    <property type="match status" value="1"/>
</dbReference>
<dbReference type="Pfam" id="PF21783">
    <property type="entry name" value="YNCE"/>
    <property type="match status" value="1"/>
</dbReference>
<dbReference type="GO" id="GO:0005975">
    <property type="term" value="P:carbohydrate metabolic process"/>
    <property type="evidence" value="ECO:0007669"/>
    <property type="project" value="InterPro"/>
</dbReference>
<dbReference type="InterPro" id="IPR051200">
    <property type="entry name" value="Host-pathogen_enzymatic-act"/>
</dbReference>
<keyword evidence="4" id="KW-0326">Glycosidase</keyword>
<evidence type="ECO:0000256" key="3">
    <source>
        <dbReference type="ARBA" id="ARBA00022801"/>
    </source>
</evidence>
<dbReference type="InterPro" id="IPR015883">
    <property type="entry name" value="Glyco_hydro_20_cat"/>
</dbReference>
<dbReference type="InterPro" id="IPR015943">
    <property type="entry name" value="WD40/YVTN_repeat-like_dom_sf"/>
</dbReference>
<dbReference type="Pfam" id="PF10633">
    <property type="entry name" value="NPCBM_assoc"/>
    <property type="match status" value="1"/>
</dbReference>
<evidence type="ECO:0000256" key="5">
    <source>
        <dbReference type="SAM" id="SignalP"/>
    </source>
</evidence>
<dbReference type="EMBL" id="VCHX02000118">
    <property type="protein sequence ID" value="TPQ21425.1"/>
    <property type="molecule type" value="Genomic_DNA"/>
</dbReference>
<dbReference type="SUPFAM" id="SSF50370">
    <property type="entry name" value="Ricin B-like lectins"/>
    <property type="match status" value="1"/>
</dbReference>
<feature type="signal peptide" evidence="5">
    <location>
        <begin position="1"/>
        <end position="37"/>
    </location>
</feature>
<organism evidence="7 8">
    <name type="scientific">Streptomyces sporangiiformans</name>
    <dbReference type="NCBI Taxonomy" id="2315329"/>
    <lineage>
        <taxon>Bacteria</taxon>
        <taxon>Bacillati</taxon>
        <taxon>Actinomycetota</taxon>
        <taxon>Actinomycetes</taxon>
        <taxon>Kitasatosporales</taxon>
        <taxon>Streptomycetaceae</taxon>
        <taxon>Streptomyces</taxon>
    </lineage>
</organism>
<name>A0A505DHY1_9ACTN</name>
<dbReference type="InterPro" id="IPR035992">
    <property type="entry name" value="Ricin_B-like_lectins"/>
</dbReference>
<evidence type="ECO:0000256" key="1">
    <source>
        <dbReference type="ARBA" id="ARBA00006285"/>
    </source>
</evidence>
<dbReference type="InterPro" id="IPR018905">
    <property type="entry name" value="A-galactase_NEW3"/>
</dbReference>
<feature type="domain" description="Ricin B lectin" evidence="6">
    <location>
        <begin position="509"/>
        <end position="642"/>
    </location>
</feature>
<evidence type="ECO:0000313" key="8">
    <source>
        <dbReference type="Proteomes" id="UP000317378"/>
    </source>
</evidence>
<dbReference type="InterPro" id="IPR011964">
    <property type="entry name" value="YVTN_b-propeller_repeat"/>
</dbReference>
<dbReference type="InterPro" id="IPR000772">
    <property type="entry name" value="Ricin_B_lectin"/>
</dbReference>
<dbReference type="SUPFAM" id="SSF55545">
    <property type="entry name" value="beta-N-acetylhexosaminidase-like domain"/>
    <property type="match status" value="1"/>
</dbReference>
<dbReference type="Pfam" id="PF02838">
    <property type="entry name" value="Glyco_hydro_20b"/>
    <property type="match status" value="1"/>
</dbReference>
<dbReference type="InterPro" id="IPR013783">
    <property type="entry name" value="Ig-like_fold"/>
</dbReference>
<dbReference type="OrthoDB" id="9763537at2"/>
<dbReference type="Proteomes" id="UP000317378">
    <property type="component" value="Unassembled WGS sequence"/>
</dbReference>
<sequence length="1052" mass="110974">MSPVSFISSRRPLALLTTFVLLLAAAVVAMSPASASAAGKPWTIPALKQWSPAAGSFTFDRSTRVVVQDAALRTTARTFAADLSDLSGRSVAVTTDSPRKHDIALRLDKTVTPAAEGYALAVDDVAVLRAATDAGAFLATRSMLQLLRQGDTVPAGTARDWPDYPYRGITLCNCVKYFSVPWLKRLIRDMSYLKYNVLHLEMRVASDAHPENNSKTNPLYTPEQVAEIAAFGARYHVEVSQQTPSPGHMDYYLSEHPELQAADADGKRNPQNIDMADPAAWPYLKSIIDEQMPLLPGKQWYGGGDEYLNTPALYENYPSLVEWAKQRSGPDAPAADSFVLWQNKVAEFVADRGRTLHLWNDQLFTGMPTKLDPDVVIDYWIKMDGRMSPAQIVANGNDIVNASDSMYFVNDNPPDAAWIYEQFTPNLFSGGQTVPADDPHLLGAKMGLWPGAHGQSEVLEEQKLFGPLRALAQKNWGGTPPAATYADFKPVMTAIGHAPGYLQPGPLAGGKVYTLRAGDDSYATLSGAADRTGSVVSSSKATGAAARWLVTADDYGQYSLRSAADGRCAAVSSDSYNENAPVVTTECDPAAANQKWLLEKDGSGFVLRSDSSGRVLTSDGGSGKPLVQRFGTGGAEQRWVLDPAASQVTATFQIDDGVVPAGAKTGAGTVITNHGGTAVSDVVVELQVPDGYTATAETRTRLAYLAPGAKATVRWQVTVPDQVAAGFDQLHTVAAYRGPRATFQVGATDTLMATDASVRDAVGYTADFTSHTVTPITLATGTPHEPIKVGTLPGTIAGDADGDRIYVANQGSASVTVIDAATKAVTATVPVGTTPAGLGLSPDGKTLWVSAYSDNAVQAIDLATLTAGPLIKVAAGPENLAVSPDGKTLWVACRTDNQVVPVDIGSGTAGTPVPVADGPNGLAITPDGKTVYVTQQWSDTVVPIDTATRAKGSPITVGRTPFKLRMSPDGKTLAVASENDRSLYFVDTASNTVRQTVLVGPMPSDVSFSSTGTLAYASVASNNTVVPIILPSGETGPPIPVGGYPIGITIGR</sequence>
<dbReference type="Gene3D" id="3.30.379.10">
    <property type="entry name" value="Chitobiase/beta-hexosaminidase domain 2-like"/>
    <property type="match status" value="1"/>
</dbReference>
<keyword evidence="3" id="KW-0378">Hydrolase</keyword>
<dbReference type="Gene3D" id="3.20.20.80">
    <property type="entry name" value="Glycosidases"/>
    <property type="match status" value="1"/>
</dbReference>
<reference evidence="7 8" key="1">
    <citation type="submission" date="2019-06" db="EMBL/GenBank/DDBJ databases">
        <title>Streptomyces sporangiiformans sp. nov., a novel actinomycete isolated from soil in Mount Song.</title>
        <authorList>
            <person name="Han L."/>
        </authorList>
    </citation>
    <scope>NUCLEOTIDE SEQUENCE [LARGE SCALE GENOMIC DNA]</scope>
    <source>
        <strain evidence="7 8">NEAU-SSA 1</strain>
    </source>
</reference>
<dbReference type="InterPro" id="IPR011045">
    <property type="entry name" value="N2O_reductase_N"/>
</dbReference>
<protein>
    <recommendedName>
        <fullName evidence="6">Ricin B lectin domain-containing protein</fullName>
    </recommendedName>
</protein>
<proteinExistence type="inferred from homology"/>
<dbReference type="SUPFAM" id="SSF50974">
    <property type="entry name" value="Nitrous oxide reductase, N-terminal domain"/>
    <property type="match status" value="1"/>
</dbReference>
<keyword evidence="2 5" id="KW-0732">Signal</keyword>
<dbReference type="PROSITE" id="PS50231">
    <property type="entry name" value="RICIN_B_LECTIN"/>
    <property type="match status" value="1"/>
</dbReference>
<comment type="similarity">
    <text evidence="1">Belongs to the glycosyl hydrolase 20 family.</text>
</comment>
<dbReference type="NCBIfam" id="TIGR02276">
    <property type="entry name" value="beta_rpt_yvtn"/>
    <property type="match status" value="2"/>
</dbReference>